<keyword evidence="1" id="KW-0677">Repeat</keyword>
<protein>
    <submittedName>
        <fullName evidence="4">E3 ubiquitin-protein ligase</fullName>
    </submittedName>
</protein>
<dbReference type="PROSITE" id="PS50088">
    <property type="entry name" value="ANK_REPEAT"/>
    <property type="match status" value="2"/>
</dbReference>
<dbReference type="Gene3D" id="1.25.40.20">
    <property type="entry name" value="Ankyrin repeat-containing domain"/>
    <property type="match status" value="2"/>
</dbReference>
<dbReference type="SMART" id="SM00248">
    <property type="entry name" value="ANK"/>
    <property type="match status" value="5"/>
</dbReference>
<dbReference type="EMBL" id="JAOPGA020000876">
    <property type="protein sequence ID" value="KAL0482606.1"/>
    <property type="molecule type" value="Genomic_DNA"/>
</dbReference>
<feature type="repeat" description="ANK" evidence="3">
    <location>
        <begin position="216"/>
        <end position="238"/>
    </location>
</feature>
<dbReference type="PROSITE" id="PS50297">
    <property type="entry name" value="ANK_REP_REGION"/>
    <property type="match status" value="2"/>
</dbReference>
<dbReference type="AlphaFoldDB" id="A0AAW2YYN5"/>
<evidence type="ECO:0000256" key="1">
    <source>
        <dbReference type="ARBA" id="ARBA00022737"/>
    </source>
</evidence>
<evidence type="ECO:0000313" key="4">
    <source>
        <dbReference type="EMBL" id="KAL0482606.1"/>
    </source>
</evidence>
<dbReference type="InterPro" id="IPR002110">
    <property type="entry name" value="Ankyrin_rpt"/>
</dbReference>
<evidence type="ECO:0000256" key="3">
    <source>
        <dbReference type="PROSITE-ProRule" id="PRU00023"/>
    </source>
</evidence>
<accession>A0AAW2YYN5</accession>
<sequence length="584" mass="67281">MLSMLQFFLAQKNAQLNTRDKYEFSPLKVALSEGNFEVAEMLLLFRADIHYKITSKGTTVLHLAVEENDRRRVDMLIEKEASIMRTDRNGDTVLWSALPHPAMVSHLFGLARAGPGGQLAKLIRTQNSFGETVIHALAANEGCHKSNMETFEVVLDEIRKLGSQVSVSEMLNDKEKTRHQFSPLHYAVKENNVAFIERVCRDELREIIQLDIVNALGDTPLHLAIRKLNMDAIKILIQSDKYEQKSFKVQNQSKQTPMMLAIEMKLDVQRLFKDVELEFDLSKDREKWTLRELALEYLPRRENDIQLDYCFVDSTITDFDIEFLIEVSHDDGQRTGEYSPWRLCQGPENEVVVTSQTVLSLFDGVAFCTENNFALSESALLQPGKCFKTQGLVPYSVNHVLTTLMTPKYRNTLEHNMTTTAQIDYIPNSKIKRYAMSVTIDEMTTPWPNAKRDFVLCNSVIYERDKTTYYIIRKSMNHSMAPKQKGTTRAIVFSGWILQHIDDSITQYTYVDCFNMSDKKGDNNVKFWNQFGKKRVLKMHEQIMNCLSQSKKENFIYPKHNFGILDTLKLNAHYVNKSTNNASQ</sequence>
<dbReference type="InterPro" id="IPR023393">
    <property type="entry name" value="START-like_dom_sf"/>
</dbReference>
<name>A0AAW2YYN5_9EUKA</name>
<dbReference type="SUPFAM" id="SSF48403">
    <property type="entry name" value="Ankyrin repeat"/>
    <property type="match status" value="1"/>
</dbReference>
<dbReference type="InterPro" id="IPR036770">
    <property type="entry name" value="Ankyrin_rpt-contain_sf"/>
</dbReference>
<feature type="repeat" description="ANK" evidence="3">
    <location>
        <begin position="56"/>
        <end position="88"/>
    </location>
</feature>
<dbReference type="SUPFAM" id="SSF55961">
    <property type="entry name" value="Bet v1-like"/>
    <property type="match status" value="1"/>
</dbReference>
<organism evidence="4 5">
    <name type="scientific">Acrasis kona</name>
    <dbReference type="NCBI Taxonomy" id="1008807"/>
    <lineage>
        <taxon>Eukaryota</taxon>
        <taxon>Discoba</taxon>
        <taxon>Heterolobosea</taxon>
        <taxon>Tetramitia</taxon>
        <taxon>Eutetramitia</taxon>
        <taxon>Acrasidae</taxon>
        <taxon>Acrasis</taxon>
    </lineage>
</organism>
<proteinExistence type="predicted"/>
<evidence type="ECO:0000313" key="5">
    <source>
        <dbReference type="Proteomes" id="UP001431209"/>
    </source>
</evidence>
<keyword evidence="5" id="KW-1185">Reference proteome</keyword>
<evidence type="ECO:0000256" key="2">
    <source>
        <dbReference type="ARBA" id="ARBA00023043"/>
    </source>
</evidence>
<dbReference type="PANTHER" id="PTHR24198:SF194">
    <property type="entry name" value="INVERSIN-A"/>
    <property type="match status" value="1"/>
</dbReference>
<gene>
    <name evidence="4" type="ORF">AKO1_014307</name>
</gene>
<dbReference type="Proteomes" id="UP001431209">
    <property type="component" value="Unassembled WGS sequence"/>
</dbReference>
<dbReference type="Gene3D" id="3.30.530.20">
    <property type="match status" value="1"/>
</dbReference>
<keyword evidence="2 3" id="KW-0040">ANK repeat</keyword>
<comment type="caution">
    <text evidence="4">The sequence shown here is derived from an EMBL/GenBank/DDBJ whole genome shotgun (WGS) entry which is preliminary data.</text>
</comment>
<dbReference type="PANTHER" id="PTHR24198">
    <property type="entry name" value="ANKYRIN REPEAT AND PROTEIN KINASE DOMAIN-CONTAINING PROTEIN"/>
    <property type="match status" value="1"/>
</dbReference>
<dbReference type="Pfam" id="PF12796">
    <property type="entry name" value="Ank_2"/>
    <property type="match status" value="1"/>
</dbReference>
<reference evidence="4 5" key="1">
    <citation type="submission" date="2024-03" db="EMBL/GenBank/DDBJ databases">
        <title>The Acrasis kona genome and developmental transcriptomes reveal deep origins of eukaryotic multicellular pathways.</title>
        <authorList>
            <person name="Sheikh S."/>
            <person name="Fu C.-J."/>
            <person name="Brown M.W."/>
            <person name="Baldauf S.L."/>
        </authorList>
    </citation>
    <scope>NUCLEOTIDE SEQUENCE [LARGE SCALE GENOMIC DNA]</scope>
    <source>
        <strain evidence="4 5">ATCC MYA-3509</strain>
    </source>
</reference>